<dbReference type="SUPFAM" id="SSF51735">
    <property type="entry name" value="NAD(P)-binding Rossmann-fold domains"/>
    <property type="match status" value="1"/>
</dbReference>
<reference evidence="1" key="1">
    <citation type="submission" date="2019-03" db="EMBL/GenBank/DDBJ databases">
        <title>Long read genome sequence of the mycoparasitic Pythium oligandrum ATCC 38472 isolated from sugarbeet rhizosphere.</title>
        <authorList>
            <person name="Gaulin E."/>
        </authorList>
    </citation>
    <scope>NUCLEOTIDE SEQUENCE</scope>
    <source>
        <strain evidence="1">ATCC 38472_TT</strain>
    </source>
</reference>
<comment type="caution">
    <text evidence="1">The sequence shown here is derived from an EMBL/GenBank/DDBJ whole genome shotgun (WGS) entry which is preliminary data.</text>
</comment>
<sequence length="317" mass="34723">MGTKTILLPLTKHTTLTAQILTIASKRGSRDVSFRIARAADASVPDQLAVDAVRTKSPWLIPERSDYVVDFTKTKDLSKTMEGCDGVVLASGHDDPLLVENELNVLESAHASGVQDILKVSCAEGLVGANSSVGFGQQHWMVEQRLLELGFAGNVRILRPSTLMDVFLRGKLFEMICGRSLSVSVKRGCVAFVHPTDVVDVINKLLAQSTPGGSTTTHALTGPEALSFQQVAQQLSQGIHDQVTYSYFPLWAVQPSMWIRGERPEAIASEITLARARESGFEASVTSDIQELLGRPPRTFQEFVKEHHESWPLQAFK</sequence>
<dbReference type="OrthoDB" id="9997102at2759"/>
<dbReference type="AlphaFoldDB" id="A0A8K1C808"/>
<organism evidence="1 2">
    <name type="scientific">Pythium oligandrum</name>
    <name type="common">Mycoparasitic fungus</name>
    <dbReference type="NCBI Taxonomy" id="41045"/>
    <lineage>
        <taxon>Eukaryota</taxon>
        <taxon>Sar</taxon>
        <taxon>Stramenopiles</taxon>
        <taxon>Oomycota</taxon>
        <taxon>Peronosporomycetes</taxon>
        <taxon>Pythiales</taxon>
        <taxon>Pythiaceae</taxon>
        <taxon>Pythium</taxon>
    </lineage>
</organism>
<dbReference type="EMBL" id="SPLM01000112">
    <property type="protein sequence ID" value="TMW58091.1"/>
    <property type="molecule type" value="Genomic_DNA"/>
</dbReference>
<keyword evidence="2" id="KW-1185">Reference proteome</keyword>
<accession>A0A8K1C808</accession>
<evidence type="ECO:0000313" key="1">
    <source>
        <dbReference type="EMBL" id="TMW58091.1"/>
    </source>
</evidence>
<gene>
    <name evidence="1" type="ORF">Poli38472_011679</name>
</gene>
<protein>
    <recommendedName>
        <fullName evidence="3">NAD(P)-binding domain-containing protein</fullName>
    </recommendedName>
</protein>
<proteinExistence type="predicted"/>
<dbReference type="Proteomes" id="UP000794436">
    <property type="component" value="Unassembled WGS sequence"/>
</dbReference>
<dbReference type="InterPro" id="IPR036291">
    <property type="entry name" value="NAD(P)-bd_dom_sf"/>
</dbReference>
<evidence type="ECO:0008006" key="3">
    <source>
        <dbReference type="Google" id="ProtNLM"/>
    </source>
</evidence>
<evidence type="ECO:0000313" key="2">
    <source>
        <dbReference type="Proteomes" id="UP000794436"/>
    </source>
</evidence>
<dbReference type="PANTHER" id="PTHR43162:SF1">
    <property type="entry name" value="PRESTALK A DIFFERENTIATION PROTEIN A"/>
    <property type="match status" value="1"/>
</dbReference>
<dbReference type="PANTHER" id="PTHR43162">
    <property type="match status" value="1"/>
</dbReference>
<name>A0A8K1C808_PYTOL</name>
<dbReference type="Gene3D" id="3.40.50.720">
    <property type="entry name" value="NAD(P)-binding Rossmann-like Domain"/>
    <property type="match status" value="1"/>
</dbReference>
<dbReference type="InterPro" id="IPR051604">
    <property type="entry name" value="Ergot_Alk_Oxidoreductase"/>
</dbReference>